<proteinExistence type="predicted"/>
<evidence type="ECO:0000256" key="1">
    <source>
        <dbReference type="SAM" id="MobiDB-lite"/>
    </source>
</evidence>
<dbReference type="EMBL" id="LR797252">
    <property type="protein sequence ID" value="CAB4197073.1"/>
    <property type="molecule type" value="Genomic_DNA"/>
</dbReference>
<feature type="compositionally biased region" description="Low complexity" evidence="1">
    <location>
        <begin position="194"/>
        <end position="205"/>
    </location>
</feature>
<sequence length="238" mass="26242">MTTFGEVNWNDDVFSGDKKNTNNKDLFLRLEEGSNELRLVTQPFQYLVHKVKKEPNNPKDFGQKVNCSAIHGSCPLCEAGDKAKPRWLIGVISRKAGAYRILDISFAVFSQIRKYARNTQRWGDPIKYDVDIVVDKAGGATGYYSVQAISKEPLSAADQVIKDGADLDDLKRRVTPPTADLVQKRIDKIHGVDTGTAATSAPSTTVEPKKVSVKTAVSMSDDEELDESFPNYAGDSKV</sequence>
<organism evidence="2">
    <name type="scientific">uncultured Caudovirales phage</name>
    <dbReference type="NCBI Taxonomy" id="2100421"/>
    <lineage>
        <taxon>Viruses</taxon>
        <taxon>Duplodnaviria</taxon>
        <taxon>Heunggongvirae</taxon>
        <taxon>Uroviricota</taxon>
        <taxon>Caudoviricetes</taxon>
        <taxon>Peduoviridae</taxon>
        <taxon>Maltschvirus</taxon>
        <taxon>Maltschvirus maltsch</taxon>
    </lineage>
</organism>
<name>A0A6J5RI89_9CAUD</name>
<accession>A0A6J5RI89</accession>
<feature type="region of interest" description="Disordered" evidence="1">
    <location>
        <begin position="193"/>
        <end position="238"/>
    </location>
</feature>
<reference evidence="2" key="1">
    <citation type="submission" date="2020-05" db="EMBL/GenBank/DDBJ databases">
        <authorList>
            <person name="Chiriac C."/>
            <person name="Salcher M."/>
            <person name="Ghai R."/>
            <person name="Kavagutti S V."/>
        </authorList>
    </citation>
    <scope>NUCLEOTIDE SEQUENCE</scope>
</reference>
<evidence type="ECO:0000313" key="2">
    <source>
        <dbReference type="EMBL" id="CAB4197073.1"/>
    </source>
</evidence>
<gene>
    <name evidence="2" type="ORF">UFOVP1290_593</name>
</gene>
<protein>
    <submittedName>
        <fullName evidence="2">Uncharacterized protein</fullName>
    </submittedName>
</protein>